<reference evidence="2 3" key="1">
    <citation type="submission" date="2018-07" db="EMBL/GenBank/DDBJ databases">
        <title>Genomic Encyclopedia of Type Strains, Phase IV (KMG-IV): sequencing the most valuable type-strain genomes for metagenomic binning, comparative biology and taxonomic classification.</title>
        <authorList>
            <person name="Goeker M."/>
        </authorList>
    </citation>
    <scope>NUCLEOTIDE SEQUENCE [LARGE SCALE GENOMIC DNA]</scope>
    <source>
        <strain evidence="2 3">DSM 101478</strain>
    </source>
</reference>
<evidence type="ECO:0000313" key="2">
    <source>
        <dbReference type="EMBL" id="RDK83257.1"/>
    </source>
</evidence>
<dbReference type="AlphaFoldDB" id="A0A370Q4I3"/>
<sequence length="208" mass="22564">MRKLLLFSLTVVIGYTAYAQVGINTTRPDATLHVDGNLIITDTGGTTLEGESIEATRIVGIDDDGNIVEITTDENLYLENNVLKLVERKKEIGDIPTLLAPVVNNISLIIFPGGSNGGKSIIRVRNLFGDSQITGIDVLLMGGPAAADGTTVWLYPVDGDLTLKSNSILSLPFNRILSENDVVIERYKMVQLLYDGSLQRWVIMSSGN</sequence>
<keyword evidence="1" id="KW-0732">Signal</keyword>
<protein>
    <submittedName>
        <fullName evidence="2">Uncharacterized protein</fullName>
    </submittedName>
</protein>
<gene>
    <name evidence="2" type="ORF">C8D94_10845</name>
</gene>
<dbReference type="Proteomes" id="UP000255317">
    <property type="component" value="Unassembled WGS sequence"/>
</dbReference>
<evidence type="ECO:0000256" key="1">
    <source>
        <dbReference type="SAM" id="SignalP"/>
    </source>
</evidence>
<accession>A0A370Q4I3</accession>
<organism evidence="2 3">
    <name type="scientific">Marinirhabdus gelatinilytica</name>
    <dbReference type="NCBI Taxonomy" id="1703343"/>
    <lineage>
        <taxon>Bacteria</taxon>
        <taxon>Pseudomonadati</taxon>
        <taxon>Bacteroidota</taxon>
        <taxon>Flavobacteriia</taxon>
        <taxon>Flavobacteriales</taxon>
        <taxon>Flavobacteriaceae</taxon>
    </lineage>
</organism>
<comment type="caution">
    <text evidence="2">The sequence shown here is derived from an EMBL/GenBank/DDBJ whole genome shotgun (WGS) entry which is preliminary data.</text>
</comment>
<dbReference type="EMBL" id="QRAO01000008">
    <property type="protein sequence ID" value="RDK83257.1"/>
    <property type="molecule type" value="Genomic_DNA"/>
</dbReference>
<evidence type="ECO:0000313" key="3">
    <source>
        <dbReference type="Proteomes" id="UP000255317"/>
    </source>
</evidence>
<feature type="chain" id="PRO_5016612490" evidence="1">
    <location>
        <begin position="20"/>
        <end position="208"/>
    </location>
</feature>
<feature type="signal peptide" evidence="1">
    <location>
        <begin position="1"/>
        <end position="19"/>
    </location>
</feature>
<proteinExistence type="predicted"/>
<keyword evidence="3" id="KW-1185">Reference proteome</keyword>
<name>A0A370Q4I3_9FLAO</name>
<dbReference type="OrthoDB" id="1433786at2"/>
<dbReference type="RefSeq" id="WP_115124711.1">
    <property type="nucleotide sequence ID" value="NZ_QRAO01000008.1"/>
</dbReference>